<dbReference type="AlphaFoldDB" id="A0A1W0D249"/>
<evidence type="ECO:0000256" key="9">
    <source>
        <dbReference type="PROSITE-ProRule" id="PRU00169"/>
    </source>
</evidence>
<dbReference type="PROSITE" id="PS50109">
    <property type="entry name" value="HIS_KIN"/>
    <property type="match status" value="1"/>
</dbReference>
<dbReference type="GO" id="GO:0009927">
    <property type="term" value="F:histidine phosphotransfer kinase activity"/>
    <property type="evidence" value="ECO:0007669"/>
    <property type="project" value="TreeGrafter"/>
</dbReference>
<dbReference type="Gene3D" id="1.10.287.130">
    <property type="match status" value="1"/>
</dbReference>
<dbReference type="PANTHER" id="PTHR43047:SF72">
    <property type="entry name" value="OSMOSENSING HISTIDINE PROTEIN KINASE SLN1"/>
    <property type="match status" value="1"/>
</dbReference>
<feature type="domain" description="Histidine kinase" evidence="11">
    <location>
        <begin position="258"/>
        <end position="475"/>
    </location>
</feature>
<keyword evidence="6" id="KW-0902">Two-component regulatory system</keyword>
<dbReference type="InterPro" id="IPR011006">
    <property type="entry name" value="CheY-like_superfamily"/>
</dbReference>
<gene>
    <name evidence="13" type="ORF">B0T45_09710</name>
</gene>
<feature type="domain" description="Response regulatory" evidence="12">
    <location>
        <begin position="483"/>
        <end position="597"/>
    </location>
</feature>
<dbReference type="CDD" id="cd16922">
    <property type="entry name" value="HATPase_EvgS-ArcB-TorS-like"/>
    <property type="match status" value="1"/>
</dbReference>
<dbReference type="PANTHER" id="PTHR43047">
    <property type="entry name" value="TWO-COMPONENT HISTIDINE PROTEIN KINASE"/>
    <property type="match status" value="1"/>
</dbReference>
<dbReference type="Pfam" id="PF00072">
    <property type="entry name" value="Response_reg"/>
    <property type="match status" value="1"/>
</dbReference>
<comment type="catalytic activity">
    <reaction evidence="1">
        <text>ATP + protein L-histidine = ADP + protein N-phospho-L-histidine.</text>
        <dbReference type="EC" id="2.7.13.3"/>
    </reaction>
</comment>
<dbReference type="Pfam" id="PF00512">
    <property type="entry name" value="HisKA"/>
    <property type="match status" value="1"/>
</dbReference>
<dbReference type="InterPro" id="IPR003661">
    <property type="entry name" value="HisK_dim/P_dom"/>
</dbReference>
<dbReference type="InterPro" id="IPR036890">
    <property type="entry name" value="HATPase_C_sf"/>
</dbReference>
<evidence type="ECO:0000256" key="10">
    <source>
        <dbReference type="SAM" id="Phobius"/>
    </source>
</evidence>
<dbReference type="SUPFAM" id="SSF52172">
    <property type="entry name" value="CheY-like"/>
    <property type="match status" value="1"/>
</dbReference>
<keyword evidence="3 9" id="KW-0597">Phosphoprotein</keyword>
<keyword evidence="4" id="KW-0808">Transferase</keyword>
<name>A0A1W0D249_9NEIS</name>
<organism evidence="13 14">
    <name type="scientific">Chromobacterium haemolyticum</name>
    <dbReference type="NCBI Taxonomy" id="394935"/>
    <lineage>
        <taxon>Bacteria</taxon>
        <taxon>Pseudomonadati</taxon>
        <taxon>Pseudomonadota</taxon>
        <taxon>Betaproteobacteria</taxon>
        <taxon>Neisseriales</taxon>
        <taxon>Chromobacteriaceae</taxon>
        <taxon>Chromobacterium</taxon>
    </lineage>
</organism>
<dbReference type="InterPro" id="IPR001789">
    <property type="entry name" value="Sig_transdc_resp-reg_receiver"/>
</dbReference>
<dbReference type="InterPro" id="IPR003594">
    <property type="entry name" value="HATPase_dom"/>
</dbReference>
<dbReference type="CDD" id="cd00082">
    <property type="entry name" value="HisKA"/>
    <property type="match status" value="1"/>
</dbReference>
<dbReference type="SMART" id="SM00388">
    <property type="entry name" value="HisKA"/>
    <property type="match status" value="1"/>
</dbReference>
<dbReference type="Pfam" id="PF02518">
    <property type="entry name" value="HATPase_c"/>
    <property type="match status" value="1"/>
</dbReference>
<evidence type="ECO:0000256" key="5">
    <source>
        <dbReference type="ARBA" id="ARBA00022777"/>
    </source>
</evidence>
<dbReference type="FunFam" id="3.30.565.10:FF:000010">
    <property type="entry name" value="Sensor histidine kinase RcsC"/>
    <property type="match status" value="1"/>
</dbReference>
<dbReference type="EMBL" id="MUKV01000009">
    <property type="protein sequence ID" value="OQS41090.1"/>
    <property type="molecule type" value="Genomic_DNA"/>
</dbReference>
<dbReference type="Gene3D" id="3.40.50.2300">
    <property type="match status" value="1"/>
</dbReference>
<evidence type="ECO:0000259" key="12">
    <source>
        <dbReference type="PROSITE" id="PS50110"/>
    </source>
</evidence>
<evidence type="ECO:0000256" key="1">
    <source>
        <dbReference type="ARBA" id="ARBA00000085"/>
    </source>
</evidence>
<dbReference type="Proteomes" id="UP000192721">
    <property type="component" value="Unassembled WGS sequence"/>
</dbReference>
<evidence type="ECO:0000313" key="13">
    <source>
        <dbReference type="EMBL" id="OQS41090.1"/>
    </source>
</evidence>
<dbReference type="PRINTS" id="PR00344">
    <property type="entry name" value="BCTRLSENSOR"/>
</dbReference>
<dbReference type="SMART" id="SM00448">
    <property type="entry name" value="REC"/>
    <property type="match status" value="1"/>
</dbReference>
<evidence type="ECO:0000259" key="11">
    <source>
        <dbReference type="PROSITE" id="PS50109"/>
    </source>
</evidence>
<evidence type="ECO:0000256" key="6">
    <source>
        <dbReference type="ARBA" id="ARBA00023012"/>
    </source>
</evidence>
<dbReference type="InterPro" id="IPR005467">
    <property type="entry name" value="His_kinase_dom"/>
</dbReference>
<evidence type="ECO:0000256" key="8">
    <source>
        <dbReference type="ARBA" id="ARBA00070152"/>
    </source>
</evidence>
<keyword evidence="10" id="KW-0472">Membrane</keyword>
<keyword evidence="10" id="KW-1133">Transmembrane helix</keyword>
<keyword evidence="5 13" id="KW-0418">Kinase</keyword>
<evidence type="ECO:0000313" key="14">
    <source>
        <dbReference type="Proteomes" id="UP000192721"/>
    </source>
</evidence>
<reference evidence="13 14" key="1">
    <citation type="submission" date="2017-02" db="EMBL/GenBank/DDBJ databases">
        <title>Chromobacterium haemolyticum H5244.</title>
        <authorList>
            <person name="Gulvik C.A."/>
        </authorList>
    </citation>
    <scope>NUCLEOTIDE SEQUENCE [LARGE SCALE GENOMIC DNA]</scope>
    <source>
        <strain evidence="13 14">H5244</strain>
    </source>
</reference>
<sequence length="600" mass="65804">MNQDNQASSGVEPGWAGRLRRLISGWGGWPEGRRMLWVGLLVLITAAGGMYYSISQLGKVNSVANSSEDLYWSVAQFQLEMERAKSALVGFQAGRITQDELLRRLEVASSRFHVFSEPAPVRVQMLLRQVKGFDTLVADYQQLFNDPAFSHPALASVPALLERIDLLRPQLMAFAVEARVAEVKSRTERLEDLDRQRSNVLYLQSVLWGVICAVILLLSRYSSVKRLASAKQALLEKEQSAHQATVAMELDRTTFLATLSHEIRSPLQSMQVCIELLEPVADGQKTARTALQRLKTSVSHLSAQVHDIMDISAIRNMKLRMNPQPMPLAEVLQATMDVMRPLADAKGLALNYQAGPLPATVLLDEVRLRQVVGNLVSNAIRYTDSGSVTVSVSCLRATGHHELVLQVRDTGVGIPPEYQQRIFQPFIQGKHRRAGSCGLGLSIVKELVNLFGGCIALDSAEGKGACFTVRIPVQAAETPGSQSVLIVDDDADIRDTLAELLQRDGYQVATAETAALAERALEQADFDAVLLDMHLGADSGYQVAERAWNGQRAEHTAVVGMSAYPEAFDDPRASRFAGILAKPFDAGQLRQMLAVVSKRA</sequence>
<dbReference type="PROSITE" id="PS50110">
    <property type="entry name" value="RESPONSE_REGULATORY"/>
    <property type="match status" value="1"/>
</dbReference>
<comment type="caution">
    <text evidence="13">The sequence shown here is derived from an EMBL/GenBank/DDBJ whole genome shotgun (WGS) entry which is preliminary data.</text>
</comment>
<evidence type="ECO:0000256" key="4">
    <source>
        <dbReference type="ARBA" id="ARBA00022679"/>
    </source>
</evidence>
<dbReference type="SUPFAM" id="SSF55874">
    <property type="entry name" value="ATPase domain of HSP90 chaperone/DNA topoisomerase II/histidine kinase"/>
    <property type="match status" value="1"/>
</dbReference>
<dbReference type="InterPro" id="IPR036097">
    <property type="entry name" value="HisK_dim/P_sf"/>
</dbReference>
<feature type="transmembrane region" description="Helical" evidence="10">
    <location>
        <begin position="35"/>
        <end position="54"/>
    </location>
</feature>
<dbReference type="EC" id="2.7.13.3" evidence="2"/>
<evidence type="ECO:0000256" key="3">
    <source>
        <dbReference type="ARBA" id="ARBA00022553"/>
    </source>
</evidence>
<dbReference type="GO" id="GO:0000155">
    <property type="term" value="F:phosphorelay sensor kinase activity"/>
    <property type="evidence" value="ECO:0007669"/>
    <property type="project" value="InterPro"/>
</dbReference>
<dbReference type="GO" id="GO:0005886">
    <property type="term" value="C:plasma membrane"/>
    <property type="evidence" value="ECO:0007669"/>
    <property type="project" value="TreeGrafter"/>
</dbReference>
<proteinExistence type="predicted"/>
<comment type="function">
    <text evidence="7">Member of the two-component regulatory system BvgS/BvgA. Phosphorylates BvgA via a four-step phosphorelay in response to environmental signals.</text>
</comment>
<protein>
    <recommendedName>
        <fullName evidence="8">Virulence sensor protein BvgS</fullName>
        <ecNumber evidence="2">2.7.13.3</ecNumber>
    </recommendedName>
</protein>
<dbReference type="InterPro" id="IPR004358">
    <property type="entry name" value="Sig_transdc_His_kin-like_C"/>
</dbReference>
<dbReference type="SUPFAM" id="SSF47384">
    <property type="entry name" value="Homodimeric domain of signal transducing histidine kinase"/>
    <property type="match status" value="1"/>
</dbReference>
<evidence type="ECO:0000256" key="7">
    <source>
        <dbReference type="ARBA" id="ARBA00058004"/>
    </source>
</evidence>
<feature type="transmembrane region" description="Helical" evidence="10">
    <location>
        <begin position="199"/>
        <end position="218"/>
    </location>
</feature>
<feature type="modified residue" description="4-aspartylphosphate" evidence="9">
    <location>
        <position position="532"/>
    </location>
</feature>
<accession>A0A1W0D249</accession>
<dbReference type="RefSeq" id="WP_043633241.1">
    <property type="nucleotide sequence ID" value="NZ_MUKV01000009.1"/>
</dbReference>
<evidence type="ECO:0000256" key="2">
    <source>
        <dbReference type="ARBA" id="ARBA00012438"/>
    </source>
</evidence>
<keyword evidence="10" id="KW-0812">Transmembrane</keyword>
<dbReference type="SMART" id="SM00387">
    <property type="entry name" value="HATPase_c"/>
    <property type="match status" value="1"/>
</dbReference>
<dbReference type="Gene3D" id="3.30.565.10">
    <property type="entry name" value="Histidine kinase-like ATPase, C-terminal domain"/>
    <property type="match status" value="1"/>
</dbReference>